<comment type="caution">
    <text evidence="1">The sequence shown here is derived from an EMBL/GenBank/DDBJ whole genome shotgun (WGS) entry which is preliminary data.</text>
</comment>
<protein>
    <recommendedName>
        <fullName evidence="3">Scramblase</fullName>
    </recommendedName>
</protein>
<accession>A0ABN2S9B8</accession>
<name>A0ABN2S9B8_9MICO</name>
<evidence type="ECO:0008006" key="3">
    <source>
        <dbReference type="Google" id="ProtNLM"/>
    </source>
</evidence>
<dbReference type="EMBL" id="BAAAPU010000007">
    <property type="protein sequence ID" value="GAA1982598.1"/>
    <property type="molecule type" value="Genomic_DNA"/>
</dbReference>
<evidence type="ECO:0000313" key="1">
    <source>
        <dbReference type="EMBL" id="GAA1982598.1"/>
    </source>
</evidence>
<organism evidence="1 2">
    <name type="scientific">Terrabacter lapilli</name>
    <dbReference type="NCBI Taxonomy" id="436231"/>
    <lineage>
        <taxon>Bacteria</taxon>
        <taxon>Bacillati</taxon>
        <taxon>Actinomycetota</taxon>
        <taxon>Actinomycetes</taxon>
        <taxon>Micrococcales</taxon>
        <taxon>Intrasporangiaceae</taxon>
        <taxon>Terrabacter</taxon>
    </lineage>
</organism>
<dbReference type="RefSeq" id="WP_344062720.1">
    <property type="nucleotide sequence ID" value="NZ_BAAAPU010000007.1"/>
</dbReference>
<proteinExistence type="predicted"/>
<gene>
    <name evidence="1" type="ORF">GCM10009817_24870</name>
</gene>
<sequence length="209" mass="23599">MSEPPPDAVVDAPAERYVLRHRRTPTADRYEVMRADERGRELGLLCFAEHDRSAPGEHVTFFTDEAKAHPLFGFRARRRLDLGTTYDVTDRHGRRIGWFRKHFTPASLTSTWTLGLPDGRELIGRQRSAKADVARRLWEVVPLVADVPGPFLLHVDFVTAEGRLALSWAKRAGVRDAYRVTLPALDDGRPIDWRVGMAMGVAIDALQPH</sequence>
<dbReference type="Proteomes" id="UP001500013">
    <property type="component" value="Unassembled WGS sequence"/>
</dbReference>
<reference evidence="1 2" key="1">
    <citation type="journal article" date="2019" name="Int. J. Syst. Evol. Microbiol.">
        <title>The Global Catalogue of Microorganisms (GCM) 10K type strain sequencing project: providing services to taxonomists for standard genome sequencing and annotation.</title>
        <authorList>
            <consortium name="The Broad Institute Genomics Platform"/>
            <consortium name="The Broad Institute Genome Sequencing Center for Infectious Disease"/>
            <person name="Wu L."/>
            <person name="Ma J."/>
        </authorList>
    </citation>
    <scope>NUCLEOTIDE SEQUENCE [LARGE SCALE GENOMIC DNA]</scope>
    <source>
        <strain evidence="1 2">JCM 15628</strain>
    </source>
</reference>
<evidence type="ECO:0000313" key="2">
    <source>
        <dbReference type="Proteomes" id="UP001500013"/>
    </source>
</evidence>
<keyword evidence="2" id="KW-1185">Reference proteome</keyword>